<geneLocation type="plasmid" evidence="2 3">
    <name>pHV4</name>
</geneLocation>
<organism evidence="2 3">
    <name type="scientific">Haloferax volcanii (strain ATCC 29605 / DSM 3757 / JCM 8879 / NBRC 14742 / NCIMB 2012 / VKM B-1768 / DS2)</name>
    <name type="common">Halobacterium volcanii</name>
    <dbReference type="NCBI Taxonomy" id="309800"/>
    <lineage>
        <taxon>Archaea</taxon>
        <taxon>Methanobacteriati</taxon>
        <taxon>Methanobacteriota</taxon>
        <taxon>Stenosarchaea group</taxon>
        <taxon>Halobacteria</taxon>
        <taxon>Halobacteriales</taxon>
        <taxon>Haloferacaceae</taxon>
        <taxon>Haloferax</taxon>
    </lineage>
</organism>
<evidence type="ECO:0000256" key="1">
    <source>
        <dbReference type="SAM" id="MobiDB-lite"/>
    </source>
</evidence>
<accession>A0A8E8PJ78</accession>
<dbReference type="EMBL" id="CP001955">
    <property type="protein sequence ID" value="QWE89789.1"/>
    <property type="molecule type" value="Genomic_DNA"/>
</dbReference>
<gene>
    <name evidence="2" type="ordered locus">HVO_A0276A</name>
</gene>
<name>A0A8E8PJ78_HALVD</name>
<proteinExistence type="predicted"/>
<feature type="compositionally biased region" description="Basic and acidic residues" evidence="1">
    <location>
        <begin position="13"/>
        <end position="29"/>
    </location>
</feature>
<evidence type="ECO:0000313" key="2">
    <source>
        <dbReference type="EMBL" id="QWE89789.1"/>
    </source>
</evidence>
<reference evidence="2 3" key="1">
    <citation type="journal article" date="2010" name="PLoS ONE">
        <title>The complete genome sequence of Haloferax volcanii DS2, a model archaeon.</title>
        <authorList>
            <person name="Hartman A.L."/>
            <person name="Norais C."/>
            <person name="Badger J.H."/>
            <person name="Delmas S."/>
            <person name="Haldenby S."/>
            <person name="Madupu R."/>
            <person name="Robinson J."/>
            <person name="Khouri H."/>
            <person name="Ren Q."/>
            <person name="Lowe T.M."/>
            <person name="Maupin-Furlow J."/>
            <person name="Pohlschroder M."/>
            <person name="Daniels C."/>
            <person name="Pfeiffer F."/>
            <person name="Allers T."/>
            <person name="Eisen J.A."/>
        </authorList>
    </citation>
    <scope>NUCLEOTIDE SEQUENCE [LARGE SCALE GENOMIC DNA]</scope>
    <source>
        <strain evidence="3">ATCC 29605 / DSM 3757 / JCM 8879 / NBRC 14742 / NCIMB 2012 / VKM B-1768 / DS2</strain>
    </source>
</reference>
<dbReference type="AlphaFoldDB" id="A0A8E8PJ78"/>
<keyword evidence="2" id="KW-0614">Plasmid</keyword>
<keyword evidence="3" id="KW-1185">Reference proteome</keyword>
<feature type="region of interest" description="Disordered" evidence="1">
    <location>
        <begin position="1"/>
        <end position="29"/>
    </location>
</feature>
<evidence type="ECO:0000313" key="3">
    <source>
        <dbReference type="Proteomes" id="UP000008243"/>
    </source>
</evidence>
<protein>
    <submittedName>
        <fullName evidence="2">Uncharacterized protein</fullName>
    </submittedName>
</protein>
<dbReference type="Proteomes" id="UP000008243">
    <property type="component" value="Plasmid pHV4"/>
</dbReference>
<sequence length="29" mass="3314">MQMFDEPTNSPTSEDRRFGNGDRNEVVLA</sequence>